<sequence length="62" mass="7249">MQVIKNWLPTQACHLTSGQFFENSEFAFTIAQLEKLRHQSLFDGLSQFNYKVNKNILALYII</sequence>
<organism evidence="1 2">
    <name type="scientific">Candidatus Protochlamydia amoebophila</name>
    <dbReference type="NCBI Taxonomy" id="362787"/>
    <lineage>
        <taxon>Bacteria</taxon>
        <taxon>Pseudomonadati</taxon>
        <taxon>Chlamydiota</taxon>
        <taxon>Chlamydiia</taxon>
        <taxon>Parachlamydiales</taxon>
        <taxon>Parachlamydiaceae</taxon>
        <taxon>Candidatus Protochlamydia</taxon>
    </lineage>
</organism>
<proteinExistence type="predicted"/>
<dbReference type="Proteomes" id="UP000031465">
    <property type="component" value="Unassembled WGS sequence"/>
</dbReference>
<dbReference type="AlphaFoldDB" id="A0A0C1JUI3"/>
<dbReference type="RefSeq" id="WP_039360342.1">
    <property type="nucleotide sequence ID" value="NZ_JSAN01000127.1"/>
</dbReference>
<name>A0A0C1JUI3_9BACT</name>
<evidence type="ECO:0000313" key="2">
    <source>
        <dbReference type="Proteomes" id="UP000031465"/>
    </source>
</evidence>
<evidence type="ECO:0000313" key="1">
    <source>
        <dbReference type="EMBL" id="KIC70952.1"/>
    </source>
</evidence>
<accession>A0A0C1JUI3</accession>
<gene>
    <name evidence="1" type="ORF">DB44_FE00030</name>
</gene>
<protein>
    <submittedName>
        <fullName evidence="1">Uncharacterized protein</fullName>
    </submittedName>
</protein>
<comment type="caution">
    <text evidence="1">The sequence shown here is derived from an EMBL/GenBank/DDBJ whole genome shotgun (WGS) entry which is preliminary data.</text>
</comment>
<dbReference type="EMBL" id="JSAN01000127">
    <property type="protein sequence ID" value="KIC70952.1"/>
    <property type="molecule type" value="Genomic_DNA"/>
</dbReference>
<reference evidence="1 2" key="1">
    <citation type="journal article" date="2014" name="Mol. Biol. Evol.">
        <title>Massive expansion of Ubiquitination-related gene families within the Chlamydiae.</title>
        <authorList>
            <person name="Domman D."/>
            <person name="Collingro A."/>
            <person name="Lagkouvardos I."/>
            <person name="Gehre L."/>
            <person name="Weinmaier T."/>
            <person name="Rattei T."/>
            <person name="Subtil A."/>
            <person name="Horn M."/>
        </authorList>
    </citation>
    <scope>NUCLEOTIDE SEQUENCE [LARGE SCALE GENOMIC DNA]</scope>
    <source>
        <strain evidence="1 2">EI2</strain>
    </source>
</reference>
<dbReference type="PATRIC" id="fig|362787.3.peg.1841"/>